<evidence type="ECO:0000259" key="3">
    <source>
        <dbReference type="Pfam" id="PF00535"/>
    </source>
</evidence>
<protein>
    <submittedName>
        <fullName evidence="4">Cps14I</fullName>
    </submittedName>
    <submittedName>
        <fullName evidence="5">Putative glycosyltransferase</fullName>
    </submittedName>
</protein>
<gene>
    <name evidence="4" type="primary">cps14I</name>
</gene>
<dbReference type="Pfam" id="PF00535">
    <property type="entry name" value="Glycos_transf_2"/>
    <property type="match status" value="1"/>
</dbReference>
<dbReference type="Gene3D" id="3.90.550.10">
    <property type="entry name" value="Spore Coat Polysaccharide Biosynthesis Protein SpsA, Chain A"/>
    <property type="match status" value="1"/>
</dbReference>
<evidence type="ECO:0000313" key="5">
    <source>
        <dbReference type="EMBL" id="BAM94662.1"/>
    </source>
</evidence>
<dbReference type="RefSeq" id="WP_024383614.1">
    <property type="nucleotide sequence ID" value="NZ_BCCU01000019.1"/>
</dbReference>
<reference evidence="5" key="2">
    <citation type="journal article" date="2013" name="Appl. Environ. Microbiol.">
        <title>Genetic analysis of capsular polysaccharide synthesis gene clusters from all serotypes of Streptococcus suis: potential mechanisms for generation of capsular variation.</title>
        <authorList>
            <person name="Okura M."/>
            <person name="Takamatsu D."/>
            <person name="Maruyama F."/>
            <person name="Nozawa T."/>
            <person name="Nakagawa I."/>
            <person name="Osaki M."/>
            <person name="Sekizaki T."/>
            <person name="Gottschalk M."/>
            <person name="Kumagai Y."/>
            <person name="Hamada S."/>
        </authorList>
    </citation>
    <scope>NUCLEOTIDE SEQUENCE</scope>
    <source>
        <strain evidence="5">13730</strain>
    </source>
</reference>
<proteinExistence type="predicted"/>
<dbReference type="AlphaFoldDB" id="G8DU37"/>
<evidence type="ECO:0000313" key="4">
    <source>
        <dbReference type="EMBL" id="AEH57538.1"/>
    </source>
</evidence>
<accession>G8DU37</accession>
<name>G8DU37_STRSU</name>
<evidence type="ECO:0000256" key="1">
    <source>
        <dbReference type="ARBA" id="ARBA00022676"/>
    </source>
</evidence>
<dbReference type="EMBL" id="AB737822">
    <property type="protein sequence ID" value="BAM94662.1"/>
    <property type="molecule type" value="Genomic_DNA"/>
</dbReference>
<dbReference type="PANTHER" id="PTHR22916:SF51">
    <property type="entry name" value="GLYCOSYLTRANSFERASE EPSH-RELATED"/>
    <property type="match status" value="1"/>
</dbReference>
<keyword evidence="1" id="KW-0328">Glycosyltransferase</keyword>
<dbReference type="PANTHER" id="PTHR22916">
    <property type="entry name" value="GLYCOSYLTRANSFERASE"/>
    <property type="match status" value="1"/>
</dbReference>
<reference evidence="4" key="1">
    <citation type="journal article" date="2011" name="FEMS Microbiol. Lett.">
        <title>Genetic analysis of the capsular polysaccharide synthesis locus in 15 Streptococcus suis serotypes.</title>
        <authorList>
            <person name="Wang K."/>
            <person name="Fan W."/>
            <person name="Cai L."/>
            <person name="Huang B."/>
            <person name="Lu C."/>
        </authorList>
    </citation>
    <scope>NUCLEOTIDE SEQUENCE</scope>
    <source>
        <strain evidence="4">13730</strain>
    </source>
</reference>
<evidence type="ECO:0000256" key="2">
    <source>
        <dbReference type="ARBA" id="ARBA00022679"/>
    </source>
</evidence>
<feature type="domain" description="Glycosyltransferase 2-like" evidence="3">
    <location>
        <begin position="6"/>
        <end position="170"/>
    </location>
</feature>
<sequence length="322" mass="38268">MNDLISVIVPIYNVQDYLDKCINSIINQTYTNLEVILVNDGSTDDSEKICLNYMKNDGRIKYYKKINGGLADARNFGLEHATGKYIAFVDSDDYIEVAMFERMHDNIIEYNADIAEIDFCLVDENGYTKKKRNSNFHVLTREETVKEFLSGSNIENNVWCKLYSRDIIKDIKFQINNRSIGEDLLFNLEVLNNVTRVVVDTREYYYNYVIRNSSLINQKFSINNIDLVTRLENYPFKLKREFSHYFDAKVIKEKVKCLNKMYSTDCLDNEFLPILESYRKEIRRYPFIKAKRYLSRKHLVTLYLMKFSPKLYVMLYKKFQKQ</sequence>
<dbReference type="SUPFAM" id="SSF53448">
    <property type="entry name" value="Nucleotide-diphospho-sugar transferases"/>
    <property type="match status" value="1"/>
</dbReference>
<dbReference type="CDD" id="cd00761">
    <property type="entry name" value="Glyco_tranf_GTA_type"/>
    <property type="match status" value="1"/>
</dbReference>
<dbReference type="InterPro" id="IPR001173">
    <property type="entry name" value="Glyco_trans_2-like"/>
</dbReference>
<dbReference type="GO" id="GO:0016757">
    <property type="term" value="F:glycosyltransferase activity"/>
    <property type="evidence" value="ECO:0007669"/>
    <property type="project" value="UniProtKB-KW"/>
</dbReference>
<organism evidence="4">
    <name type="scientific">Streptococcus suis</name>
    <dbReference type="NCBI Taxonomy" id="1307"/>
    <lineage>
        <taxon>Bacteria</taxon>
        <taxon>Bacillati</taxon>
        <taxon>Bacillota</taxon>
        <taxon>Bacilli</taxon>
        <taxon>Lactobacillales</taxon>
        <taxon>Streptococcaceae</taxon>
        <taxon>Streptococcus</taxon>
    </lineage>
</organism>
<dbReference type="InterPro" id="IPR029044">
    <property type="entry name" value="Nucleotide-diphossugar_trans"/>
</dbReference>
<dbReference type="EMBL" id="JF273653">
    <property type="protein sequence ID" value="AEH57538.1"/>
    <property type="molecule type" value="Genomic_DNA"/>
</dbReference>
<keyword evidence="2 5" id="KW-0808">Transferase</keyword>